<dbReference type="Pfam" id="PF09594">
    <property type="entry name" value="GT87"/>
    <property type="match status" value="1"/>
</dbReference>
<dbReference type="GO" id="GO:0005886">
    <property type="term" value="C:plasma membrane"/>
    <property type="evidence" value="ECO:0007669"/>
    <property type="project" value="UniProtKB-SubCell"/>
</dbReference>
<name>A0A956SDS1_UNCEI</name>
<evidence type="ECO:0000256" key="1">
    <source>
        <dbReference type="ARBA" id="ARBA00004651"/>
    </source>
</evidence>
<feature type="transmembrane region" description="Helical" evidence="9">
    <location>
        <begin position="112"/>
        <end position="131"/>
    </location>
</feature>
<comment type="similarity">
    <text evidence="7">Belongs to the glycosyltransferase 87 family.</text>
</comment>
<evidence type="ECO:0000256" key="6">
    <source>
        <dbReference type="ARBA" id="ARBA00023136"/>
    </source>
</evidence>
<accession>A0A956SDS1</accession>
<feature type="region of interest" description="Disordered" evidence="8">
    <location>
        <begin position="184"/>
        <end position="210"/>
    </location>
</feature>
<feature type="transmembrane region" description="Helical" evidence="9">
    <location>
        <begin position="257"/>
        <end position="273"/>
    </location>
</feature>
<dbReference type="GO" id="GO:0016758">
    <property type="term" value="F:hexosyltransferase activity"/>
    <property type="evidence" value="ECO:0007669"/>
    <property type="project" value="InterPro"/>
</dbReference>
<feature type="transmembrane region" description="Helical" evidence="9">
    <location>
        <begin position="143"/>
        <end position="175"/>
    </location>
</feature>
<evidence type="ECO:0000256" key="4">
    <source>
        <dbReference type="ARBA" id="ARBA00022692"/>
    </source>
</evidence>
<dbReference type="EMBL" id="JAGQHS010000026">
    <property type="protein sequence ID" value="MCA9755554.1"/>
    <property type="molecule type" value="Genomic_DNA"/>
</dbReference>
<comment type="subcellular location">
    <subcellularLocation>
        <location evidence="1">Cell membrane</location>
        <topology evidence="1">Multi-pass membrane protein</topology>
    </subcellularLocation>
</comment>
<keyword evidence="4 9" id="KW-0812">Transmembrane</keyword>
<feature type="transmembrane region" description="Helical" evidence="9">
    <location>
        <begin position="402"/>
        <end position="423"/>
    </location>
</feature>
<feature type="transmembrane region" description="Helical" evidence="9">
    <location>
        <begin position="429"/>
        <end position="451"/>
    </location>
</feature>
<reference evidence="10" key="1">
    <citation type="submission" date="2020-04" db="EMBL/GenBank/DDBJ databases">
        <authorList>
            <person name="Zhang T."/>
        </authorList>
    </citation>
    <scope>NUCLEOTIDE SEQUENCE</scope>
    <source>
        <strain evidence="10">HKST-UBA02</strain>
    </source>
</reference>
<keyword evidence="2" id="KW-1003">Cell membrane</keyword>
<sequence length="468" mass="52680">MPSSPGRSWTAANVVLVLGIVIHLIFLLSLSKTHWLDPVFLEAQTAYGQAGDYFGIHQAGRNLIDGYSIYDCQNYRQEATPVVPYLYFYRYLPPTAYVAAIGASVLSPWQGYWLWILINELLLLGLIGSVWRWPGIPRTTRHALAGITLGFFPFYLEQWMGQYSLLMACCLWLIFVSEIRRGESRADGSHPGSARPSDPGRAERSAPGEIQGAAPDRTWRAIVTDSGFWAWVASLSVKSYTALFAIVYILRGRWKQVLLAGLIVVAMIVPYYLSRPEDLVEFLRLNLKPMPPKLGPVRYGLVAVAQFLGQRFIPADALAVDVGVKTITASELPVYSWIAFVGLVTAGITLRTYRTAPTERLLILWLLAFFSIYKDIWEYHHVMLLPALFVCILTVRSKVPWILLVWLALPSANILAVDFWKSVPMSEWSLLQVAIHHSFYALPVGIFYVWVARNCFARGEELPRPALA</sequence>
<evidence type="ECO:0000256" key="8">
    <source>
        <dbReference type="SAM" id="MobiDB-lite"/>
    </source>
</evidence>
<keyword evidence="5 9" id="KW-1133">Transmembrane helix</keyword>
<evidence type="ECO:0000256" key="7">
    <source>
        <dbReference type="ARBA" id="ARBA00024033"/>
    </source>
</evidence>
<feature type="transmembrane region" description="Helical" evidence="9">
    <location>
        <begin position="228"/>
        <end position="250"/>
    </location>
</feature>
<feature type="transmembrane region" description="Helical" evidence="9">
    <location>
        <begin position="334"/>
        <end position="350"/>
    </location>
</feature>
<organism evidence="10 11">
    <name type="scientific">Eiseniibacteriota bacterium</name>
    <dbReference type="NCBI Taxonomy" id="2212470"/>
    <lineage>
        <taxon>Bacteria</taxon>
        <taxon>Candidatus Eiseniibacteriota</taxon>
    </lineage>
</organism>
<dbReference type="AlphaFoldDB" id="A0A956SDS1"/>
<evidence type="ECO:0000313" key="11">
    <source>
        <dbReference type="Proteomes" id="UP000739538"/>
    </source>
</evidence>
<dbReference type="InterPro" id="IPR018584">
    <property type="entry name" value="GT87"/>
</dbReference>
<keyword evidence="3" id="KW-0808">Transferase</keyword>
<reference evidence="10" key="2">
    <citation type="journal article" date="2021" name="Microbiome">
        <title>Successional dynamics and alternative stable states in a saline activated sludge microbial community over 9 years.</title>
        <authorList>
            <person name="Wang Y."/>
            <person name="Ye J."/>
            <person name="Ju F."/>
            <person name="Liu L."/>
            <person name="Boyd J.A."/>
            <person name="Deng Y."/>
            <person name="Parks D.H."/>
            <person name="Jiang X."/>
            <person name="Yin X."/>
            <person name="Woodcroft B.J."/>
            <person name="Tyson G.W."/>
            <person name="Hugenholtz P."/>
            <person name="Polz M.F."/>
            <person name="Zhang T."/>
        </authorList>
    </citation>
    <scope>NUCLEOTIDE SEQUENCE</scope>
    <source>
        <strain evidence="10">HKST-UBA02</strain>
    </source>
</reference>
<evidence type="ECO:0000256" key="9">
    <source>
        <dbReference type="SAM" id="Phobius"/>
    </source>
</evidence>
<feature type="transmembrane region" description="Helical" evidence="9">
    <location>
        <begin position="379"/>
        <end position="395"/>
    </location>
</feature>
<feature type="transmembrane region" description="Helical" evidence="9">
    <location>
        <begin position="12"/>
        <end position="31"/>
    </location>
</feature>
<protein>
    <submittedName>
        <fullName evidence="10">DUF2029 domain-containing protein</fullName>
    </submittedName>
</protein>
<evidence type="ECO:0000256" key="2">
    <source>
        <dbReference type="ARBA" id="ARBA00022475"/>
    </source>
</evidence>
<dbReference type="Proteomes" id="UP000739538">
    <property type="component" value="Unassembled WGS sequence"/>
</dbReference>
<gene>
    <name evidence="10" type="ORF">KDA27_07115</name>
</gene>
<evidence type="ECO:0000313" key="10">
    <source>
        <dbReference type="EMBL" id="MCA9755554.1"/>
    </source>
</evidence>
<comment type="caution">
    <text evidence="10">The sequence shown here is derived from an EMBL/GenBank/DDBJ whole genome shotgun (WGS) entry which is preliminary data.</text>
</comment>
<evidence type="ECO:0000256" key="3">
    <source>
        <dbReference type="ARBA" id="ARBA00022679"/>
    </source>
</evidence>
<keyword evidence="6 9" id="KW-0472">Membrane</keyword>
<proteinExistence type="inferred from homology"/>
<evidence type="ECO:0000256" key="5">
    <source>
        <dbReference type="ARBA" id="ARBA00022989"/>
    </source>
</evidence>